<sequence>MLEQTEGIAITLSDIASMEAIHLIKARYCRYCDTGQPGELADLFSENAIFDVRAAASIEPPTDGVFAEIGYQVGRKNIRDTIALMLSNLSSSVHHCHMPEIELTSPTTAKAIWAMEDRIQLRTGPIKSMHGFGHYHETYIIEDATWRIETLRLTRLRVDIVPAE</sequence>
<dbReference type="AlphaFoldDB" id="A0A1L3ZSP6"/>
<name>A0A1L3ZSP6_9SPHN</name>
<dbReference type="Proteomes" id="UP000182063">
    <property type="component" value="Chromosome"/>
</dbReference>
<dbReference type="InterPro" id="IPR037401">
    <property type="entry name" value="SnoaL-like"/>
</dbReference>
<dbReference type="STRING" id="1921510.BSL82_04410"/>
<dbReference type="SUPFAM" id="SSF54427">
    <property type="entry name" value="NTF2-like"/>
    <property type="match status" value="1"/>
</dbReference>
<dbReference type="KEGG" id="sphj:BSL82_04410"/>
<dbReference type="EMBL" id="CP018221">
    <property type="protein sequence ID" value="API58647.1"/>
    <property type="molecule type" value="Genomic_DNA"/>
</dbReference>
<dbReference type="Pfam" id="PF13577">
    <property type="entry name" value="SnoaL_4"/>
    <property type="match status" value="1"/>
</dbReference>
<dbReference type="CDD" id="cd00531">
    <property type="entry name" value="NTF2_like"/>
    <property type="match status" value="1"/>
</dbReference>
<organism evidence="2 3">
    <name type="scientific">Tardibacter chloracetimidivorans</name>
    <dbReference type="NCBI Taxonomy" id="1921510"/>
    <lineage>
        <taxon>Bacteria</taxon>
        <taxon>Pseudomonadati</taxon>
        <taxon>Pseudomonadota</taxon>
        <taxon>Alphaproteobacteria</taxon>
        <taxon>Sphingomonadales</taxon>
        <taxon>Sphingomonadaceae</taxon>
        <taxon>Tardibacter</taxon>
    </lineage>
</organism>
<evidence type="ECO:0000259" key="1">
    <source>
        <dbReference type="Pfam" id="PF13577"/>
    </source>
</evidence>
<evidence type="ECO:0000313" key="3">
    <source>
        <dbReference type="Proteomes" id="UP000182063"/>
    </source>
</evidence>
<dbReference type="InterPro" id="IPR032710">
    <property type="entry name" value="NTF2-like_dom_sf"/>
</dbReference>
<gene>
    <name evidence="2" type="ORF">BSL82_04410</name>
</gene>
<dbReference type="Gene3D" id="3.10.450.50">
    <property type="match status" value="1"/>
</dbReference>
<accession>A0A1L3ZSP6</accession>
<dbReference type="RefSeq" id="WP_072596209.1">
    <property type="nucleotide sequence ID" value="NZ_CP018221.1"/>
</dbReference>
<feature type="domain" description="SnoaL-like" evidence="1">
    <location>
        <begin position="15"/>
        <end position="151"/>
    </location>
</feature>
<reference evidence="3" key="1">
    <citation type="submission" date="2016-11" db="EMBL/GenBank/DDBJ databases">
        <title>Complete Genome Sequence of alachlor-degrading Sphingomonas sp. strain JJ-A5.</title>
        <authorList>
            <person name="Lee H."/>
            <person name="Ka J.-O."/>
        </authorList>
    </citation>
    <scope>NUCLEOTIDE SEQUENCE [LARGE SCALE GENOMIC DNA]</scope>
    <source>
        <strain evidence="3">JJ-A5</strain>
    </source>
</reference>
<evidence type="ECO:0000313" key="2">
    <source>
        <dbReference type="EMBL" id="API58647.1"/>
    </source>
</evidence>
<keyword evidence="3" id="KW-1185">Reference proteome</keyword>
<proteinExistence type="predicted"/>
<protein>
    <recommendedName>
        <fullName evidence="1">SnoaL-like domain-containing protein</fullName>
    </recommendedName>
</protein>